<gene>
    <name evidence="2" type="primary">Necator_chrV.g18877</name>
    <name evidence="2" type="ORF">RB195_014086</name>
</gene>
<feature type="region of interest" description="Disordered" evidence="1">
    <location>
        <begin position="63"/>
        <end position="90"/>
    </location>
</feature>
<evidence type="ECO:0008006" key="4">
    <source>
        <dbReference type="Google" id="ProtNLM"/>
    </source>
</evidence>
<evidence type="ECO:0000313" key="3">
    <source>
        <dbReference type="Proteomes" id="UP001303046"/>
    </source>
</evidence>
<dbReference type="EMBL" id="JAVFWL010000005">
    <property type="protein sequence ID" value="KAK6755503.1"/>
    <property type="molecule type" value="Genomic_DNA"/>
</dbReference>
<evidence type="ECO:0000313" key="2">
    <source>
        <dbReference type="EMBL" id="KAK6755503.1"/>
    </source>
</evidence>
<comment type="caution">
    <text evidence="2">The sequence shown here is derived from an EMBL/GenBank/DDBJ whole genome shotgun (WGS) entry which is preliminary data.</text>
</comment>
<reference evidence="2 3" key="1">
    <citation type="submission" date="2023-08" db="EMBL/GenBank/DDBJ databases">
        <title>A Necator americanus chromosomal reference genome.</title>
        <authorList>
            <person name="Ilik V."/>
            <person name="Petrzelkova K.J."/>
            <person name="Pardy F."/>
            <person name="Fuh T."/>
            <person name="Niatou-Singa F.S."/>
            <person name="Gouil Q."/>
            <person name="Baker L."/>
            <person name="Ritchie M.E."/>
            <person name="Jex A.R."/>
            <person name="Gazzola D."/>
            <person name="Li H."/>
            <person name="Toshio Fujiwara R."/>
            <person name="Zhan B."/>
            <person name="Aroian R.V."/>
            <person name="Pafco B."/>
            <person name="Schwarz E.M."/>
        </authorList>
    </citation>
    <scope>NUCLEOTIDE SEQUENCE [LARGE SCALE GENOMIC DNA]</scope>
    <source>
        <strain evidence="2 3">Aroian</strain>
        <tissue evidence="2">Whole animal</tissue>
    </source>
</reference>
<sequence length="171" mass="18553">MAADPVPCGRPLLAMKSSRRRSKAETIVILVLLFSIGTCDNHIPSLNEISRINDPVLKEVFTSSGLHKQTTRPQSEDRPRLPESGPSQPQVQQYYGEVPIEHNHQPLGPIPQQQQRPDAVAMVVDTGVNAFATGANALYRGAATVGQAFGINTRAYEAPLLSAATQFLGRK</sequence>
<proteinExistence type="predicted"/>
<organism evidence="2 3">
    <name type="scientific">Necator americanus</name>
    <name type="common">Human hookworm</name>
    <dbReference type="NCBI Taxonomy" id="51031"/>
    <lineage>
        <taxon>Eukaryota</taxon>
        <taxon>Metazoa</taxon>
        <taxon>Ecdysozoa</taxon>
        <taxon>Nematoda</taxon>
        <taxon>Chromadorea</taxon>
        <taxon>Rhabditida</taxon>
        <taxon>Rhabditina</taxon>
        <taxon>Rhabditomorpha</taxon>
        <taxon>Strongyloidea</taxon>
        <taxon>Ancylostomatidae</taxon>
        <taxon>Bunostominae</taxon>
        <taxon>Necator</taxon>
    </lineage>
</organism>
<dbReference type="Proteomes" id="UP001303046">
    <property type="component" value="Unassembled WGS sequence"/>
</dbReference>
<accession>A0ABR1DYM0</accession>
<feature type="compositionally biased region" description="Polar residues" evidence="1">
    <location>
        <begin position="63"/>
        <end position="73"/>
    </location>
</feature>
<protein>
    <recommendedName>
        <fullName evidence="4">Peptidase A1 domain-containing protein</fullName>
    </recommendedName>
</protein>
<keyword evidence="3" id="KW-1185">Reference proteome</keyword>
<evidence type="ECO:0000256" key="1">
    <source>
        <dbReference type="SAM" id="MobiDB-lite"/>
    </source>
</evidence>
<name>A0ABR1DYM0_NECAM</name>